<dbReference type="Proteomes" id="UP001597115">
    <property type="component" value="Unassembled WGS sequence"/>
</dbReference>
<feature type="transmembrane region" description="Helical" evidence="1">
    <location>
        <begin position="75"/>
        <end position="94"/>
    </location>
</feature>
<reference evidence="5" key="1">
    <citation type="journal article" date="2019" name="Int. J. Syst. Evol. Microbiol.">
        <title>The Global Catalogue of Microorganisms (GCM) 10K type strain sequencing project: providing services to taxonomists for standard genome sequencing and annotation.</title>
        <authorList>
            <consortium name="The Broad Institute Genomics Platform"/>
            <consortium name="The Broad Institute Genome Sequencing Center for Infectious Disease"/>
            <person name="Wu L."/>
            <person name="Ma J."/>
        </authorList>
    </citation>
    <scope>NUCLEOTIDE SEQUENCE [LARGE SCALE GENOMIC DNA]</scope>
    <source>
        <strain evidence="5">CGMCC 1.16275</strain>
    </source>
</reference>
<keyword evidence="1" id="KW-1133">Transmembrane helix</keyword>
<gene>
    <name evidence="4" type="ORF">ACFSCW_08385</name>
</gene>
<comment type="caution">
    <text evidence="4">The sequence shown here is derived from an EMBL/GenBank/DDBJ whole genome shotgun (WGS) entry which is preliminary data.</text>
</comment>
<dbReference type="InterPro" id="IPR003646">
    <property type="entry name" value="SH3-like_bac-type"/>
</dbReference>
<evidence type="ECO:0000313" key="4">
    <source>
        <dbReference type="EMBL" id="MFD1611816.1"/>
    </source>
</evidence>
<dbReference type="InterPro" id="IPR025330">
    <property type="entry name" value="DUF4236"/>
</dbReference>
<evidence type="ECO:0000259" key="3">
    <source>
        <dbReference type="Pfam" id="PF14020"/>
    </source>
</evidence>
<dbReference type="Gene3D" id="2.30.30.40">
    <property type="entry name" value="SH3 Domains"/>
    <property type="match status" value="1"/>
</dbReference>
<proteinExistence type="predicted"/>
<name>A0ABW4I1M1_9SPHN</name>
<dbReference type="RefSeq" id="WP_380888392.1">
    <property type="nucleotide sequence ID" value="NZ_JBHUDY010000001.1"/>
</dbReference>
<feature type="domain" description="SH3b" evidence="2">
    <location>
        <begin position="126"/>
        <end position="175"/>
    </location>
</feature>
<sequence length="177" mass="18253">MGFRFRRSVRLMPGVRLNFSSRGVSTSLGGRGATVNLSRRGTRATVGIPGSGLSYSTLLSRPVRRPSLASSARPAISPVAGWIVIGVLLLMLAMCASGRSGTPFPSPEPAAVPSTTATLRTVTGNDVNCRAAPSKAGAVVAKLSKGDQLSVLAQAPEWTKLVHPGGDCWVSNSLLAG</sequence>
<keyword evidence="5" id="KW-1185">Reference proteome</keyword>
<dbReference type="Pfam" id="PF14020">
    <property type="entry name" value="DUF4236"/>
    <property type="match status" value="1"/>
</dbReference>
<organism evidence="4 5">
    <name type="scientific">Sphingomonas tabacisoli</name>
    <dbReference type="NCBI Taxonomy" id="2249466"/>
    <lineage>
        <taxon>Bacteria</taxon>
        <taxon>Pseudomonadati</taxon>
        <taxon>Pseudomonadota</taxon>
        <taxon>Alphaproteobacteria</taxon>
        <taxon>Sphingomonadales</taxon>
        <taxon>Sphingomonadaceae</taxon>
        <taxon>Sphingomonas</taxon>
    </lineage>
</organism>
<evidence type="ECO:0000259" key="2">
    <source>
        <dbReference type="Pfam" id="PF08239"/>
    </source>
</evidence>
<evidence type="ECO:0000256" key="1">
    <source>
        <dbReference type="SAM" id="Phobius"/>
    </source>
</evidence>
<keyword evidence="1" id="KW-0812">Transmembrane</keyword>
<keyword evidence="1" id="KW-0472">Membrane</keyword>
<evidence type="ECO:0000313" key="5">
    <source>
        <dbReference type="Proteomes" id="UP001597115"/>
    </source>
</evidence>
<dbReference type="EMBL" id="JBHUDY010000001">
    <property type="protein sequence ID" value="MFD1611816.1"/>
    <property type="molecule type" value="Genomic_DNA"/>
</dbReference>
<dbReference type="Pfam" id="PF08239">
    <property type="entry name" value="SH3_3"/>
    <property type="match status" value="1"/>
</dbReference>
<accession>A0ABW4I1M1</accession>
<feature type="domain" description="DUF4236" evidence="3">
    <location>
        <begin position="3"/>
        <end position="56"/>
    </location>
</feature>
<protein>
    <submittedName>
        <fullName evidence="4">DUF4236 domain-containing protein</fullName>
    </submittedName>
</protein>